<evidence type="ECO:0000313" key="2">
    <source>
        <dbReference type="EMBL" id="MBA0850788.1"/>
    </source>
</evidence>
<feature type="transmembrane region" description="Helical" evidence="1">
    <location>
        <begin position="30"/>
        <end position="55"/>
    </location>
</feature>
<keyword evidence="1" id="KW-0472">Membrane</keyword>
<accession>A0A7J9KWJ5</accession>
<keyword evidence="1" id="KW-1133">Transmembrane helix</keyword>
<organism evidence="2 3">
    <name type="scientific">Gossypium schwendimanii</name>
    <name type="common">Cotton</name>
    <dbReference type="NCBI Taxonomy" id="34291"/>
    <lineage>
        <taxon>Eukaryota</taxon>
        <taxon>Viridiplantae</taxon>
        <taxon>Streptophyta</taxon>
        <taxon>Embryophyta</taxon>
        <taxon>Tracheophyta</taxon>
        <taxon>Spermatophyta</taxon>
        <taxon>Magnoliopsida</taxon>
        <taxon>eudicotyledons</taxon>
        <taxon>Gunneridae</taxon>
        <taxon>Pentapetalae</taxon>
        <taxon>rosids</taxon>
        <taxon>malvids</taxon>
        <taxon>Malvales</taxon>
        <taxon>Malvaceae</taxon>
        <taxon>Malvoideae</taxon>
        <taxon>Gossypium</taxon>
    </lineage>
</organism>
<keyword evidence="3" id="KW-1185">Reference proteome</keyword>
<comment type="caution">
    <text evidence="2">The sequence shown here is derived from an EMBL/GenBank/DDBJ whole genome shotgun (WGS) entry which is preliminary data.</text>
</comment>
<dbReference type="Proteomes" id="UP000593576">
    <property type="component" value="Unassembled WGS sequence"/>
</dbReference>
<reference evidence="2 3" key="1">
    <citation type="journal article" date="2019" name="Genome Biol. Evol.">
        <title>Insights into the evolution of the New World diploid cottons (Gossypium, subgenus Houzingenia) based on genome sequencing.</title>
        <authorList>
            <person name="Grover C.E."/>
            <person name="Arick M.A. 2nd"/>
            <person name="Thrash A."/>
            <person name="Conover J.L."/>
            <person name="Sanders W.S."/>
            <person name="Peterson D.G."/>
            <person name="Frelichowski J.E."/>
            <person name="Scheffler J.A."/>
            <person name="Scheffler B.E."/>
            <person name="Wendel J.F."/>
        </authorList>
    </citation>
    <scope>NUCLEOTIDE SEQUENCE [LARGE SCALE GENOMIC DNA]</scope>
    <source>
        <strain evidence="2">1</strain>
        <tissue evidence="2">Leaf</tissue>
    </source>
</reference>
<evidence type="ECO:0000313" key="3">
    <source>
        <dbReference type="Proteomes" id="UP000593576"/>
    </source>
</evidence>
<keyword evidence="1" id="KW-0812">Transmembrane</keyword>
<proteinExistence type="predicted"/>
<dbReference type="EMBL" id="JABFAF010000003">
    <property type="protein sequence ID" value="MBA0850788.1"/>
    <property type="molecule type" value="Genomic_DNA"/>
</dbReference>
<name>A0A7J9KWJ5_GOSSC</name>
<protein>
    <submittedName>
        <fullName evidence="2">Uncharacterized protein</fullName>
    </submittedName>
</protein>
<dbReference type="AlphaFoldDB" id="A0A7J9KWJ5"/>
<sequence>MHSISHLSNKRNNKLHHPRRQRIRYLISKLALLVDSNTGSALLTTFLPLIFLMIVKDNSKILIIVWS</sequence>
<evidence type="ECO:0000256" key="1">
    <source>
        <dbReference type="SAM" id="Phobius"/>
    </source>
</evidence>
<gene>
    <name evidence="2" type="ORF">Goshw_006897</name>
</gene>